<dbReference type="EMBL" id="CAJNRE010012046">
    <property type="protein sequence ID" value="CAF2106914.1"/>
    <property type="molecule type" value="Genomic_DNA"/>
</dbReference>
<name>A0A816TXZ2_9BILA</name>
<dbReference type="Gene3D" id="2.120.10.30">
    <property type="entry name" value="TolB, C-terminal domain"/>
    <property type="match status" value="1"/>
</dbReference>
<dbReference type="GO" id="GO:0061630">
    <property type="term" value="F:ubiquitin protein ligase activity"/>
    <property type="evidence" value="ECO:0007669"/>
    <property type="project" value="TreeGrafter"/>
</dbReference>
<dbReference type="GO" id="GO:0043161">
    <property type="term" value="P:proteasome-mediated ubiquitin-dependent protein catabolic process"/>
    <property type="evidence" value="ECO:0007669"/>
    <property type="project" value="TreeGrafter"/>
</dbReference>
<dbReference type="SUPFAM" id="SSF63829">
    <property type="entry name" value="Calcium-dependent phosphotriesterase"/>
    <property type="match status" value="1"/>
</dbReference>
<dbReference type="GO" id="GO:0008270">
    <property type="term" value="F:zinc ion binding"/>
    <property type="evidence" value="ECO:0007669"/>
    <property type="project" value="UniProtKB-KW"/>
</dbReference>
<dbReference type="AlphaFoldDB" id="A0A816TXZ2"/>
<evidence type="ECO:0000313" key="1">
    <source>
        <dbReference type="EMBL" id="CAF2106914.1"/>
    </source>
</evidence>
<dbReference type="Gene3D" id="2.40.10.500">
    <property type="match status" value="1"/>
</dbReference>
<dbReference type="InterPro" id="IPR050952">
    <property type="entry name" value="TRIM-NHL_E3_ligases"/>
</dbReference>
<dbReference type="InterPro" id="IPR011042">
    <property type="entry name" value="6-blade_b-propeller_TolB-like"/>
</dbReference>
<comment type="caution">
    <text evidence="1">The sequence shown here is derived from an EMBL/GenBank/DDBJ whole genome shotgun (WGS) entry which is preliminary data.</text>
</comment>
<protein>
    <submittedName>
        <fullName evidence="1">Uncharacterized protein</fullName>
    </submittedName>
</protein>
<accession>A0A816TXZ2</accession>
<gene>
    <name evidence="1" type="ORF">MBJ925_LOCUS23450</name>
</gene>
<sequence length="341" mass="38053">MSQYDRCSLNSGCVCFHIAGAVNIGICTDQLFADCVELVPCDRANNICNDPEHRCVHHPRCHNNPVCYPIPSFNRQLCPLAPTTSITITITTTTTTSAAAAATTTTARMTTTTTTKASTQQLAIPNIPVNAQWSQNGTIVAGGNAEGNATNQLFYPHGLFVYDDDQTIVISEFWNHRVMQWKIGDTHGKIIAGGKGEGNRLDQLYLPSDVLFDKQTDSFIVCDYNNSRIVLWPRHNGTRRGTFLINNITCWGLVMDHQRHLYVSDYKKHEVRRYQLEGNMKNGTLVAGENEQVNDFDAGDWFYYIFVDRYQAVYISNTFNHSVTKWNNGAKEGIIVAGGQG</sequence>
<organism evidence="1 2">
    <name type="scientific">Rotaria magnacalcarata</name>
    <dbReference type="NCBI Taxonomy" id="392030"/>
    <lineage>
        <taxon>Eukaryota</taxon>
        <taxon>Metazoa</taxon>
        <taxon>Spiralia</taxon>
        <taxon>Gnathifera</taxon>
        <taxon>Rotifera</taxon>
        <taxon>Eurotatoria</taxon>
        <taxon>Bdelloidea</taxon>
        <taxon>Philodinida</taxon>
        <taxon>Philodinidae</taxon>
        <taxon>Rotaria</taxon>
    </lineage>
</organism>
<dbReference type="PANTHER" id="PTHR24104">
    <property type="entry name" value="E3 UBIQUITIN-PROTEIN LIGASE NHLRC1-RELATED"/>
    <property type="match status" value="1"/>
</dbReference>
<dbReference type="PANTHER" id="PTHR24104:SF25">
    <property type="entry name" value="PROTEIN LIN-41"/>
    <property type="match status" value="1"/>
</dbReference>
<reference evidence="1" key="1">
    <citation type="submission" date="2021-02" db="EMBL/GenBank/DDBJ databases">
        <authorList>
            <person name="Nowell W R."/>
        </authorList>
    </citation>
    <scope>NUCLEOTIDE SEQUENCE</scope>
</reference>
<proteinExistence type="predicted"/>
<evidence type="ECO:0000313" key="2">
    <source>
        <dbReference type="Proteomes" id="UP000663824"/>
    </source>
</evidence>
<dbReference type="Proteomes" id="UP000663824">
    <property type="component" value="Unassembled WGS sequence"/>
</dbReference>
<dbReference type="GO" id="GO:0000209">
    <property type="term" value="P:protein polyubiquitination"/>
    <property type="evidence" value="ECO:0007669"/>
    <property type="project" value="TreeGrafter"/>
</dbReference>